<evidence type="ECO:0000313" key="1">
    <source>
        <dbReference type="EMBL" id="CAD9376555.1"/>
    </source>
</evidence>
<reference evidence="1" key="1">
    <citation type="submission" date="2021-01" db="EMBL/GenBank/DDBJ databases">
        <authorList>
            <person name="Corre E."/>
            <person name="Pelletier E."/>
            <person name="Niang G."/>
            <person name="Scheremetjew M."/>
            <person name="Finn R."/>
            <person name="Kale V."/>
            <person name="Holt S."/>
            <person name="Cochrane G."/>
            <person name="Meng A."/>
            <person name="Brown T."/>
            <person name="Cohen L."/>
        </authorList>
    </citation>
    <scope>NUCLEOTIDE SEQUENCE</scope>
    <source>
        <strain evidence="1">RCC733</strain>
    </source>
</reference>
<organism evidence="1">
    <name type="scientific">Pycnococcus provasolii</name>
    <dbReference type="NCBI Taxonomy" id="41880"/>
    <lineage>
        <taxon>Eukaryota</taxon>
        <taxon>Viridiplantae</taxon>
        <taxon>Chlorophyta</taxon>
        <taxon>Pseudoscourfieldiophyceae</taxon>
        <taxon>Pseudoscourfieldiales</taxon>
        <taxon>Pycnococcaceae</taxon>
        <taxon>Pycnococcus</taxon>
    </lineage>
</organism>
<dbReference type="EMBL" id="HBGR01005638">
    <property type="protein sequence ID" value="CAD9376555.1"/>
    <property type="molecule type" value="Transcribed_RNA"/>
</dbReference>
<proteinExistence type="predicted"/>
<sequence>MAPLSVARPSVASARVCVRAPAPLRPSGLRARPLLVTPLFATPEKVQSALTEALQAAEECVGDCAVEWDTVEELSAAANKTIDEQPAADSGNRISASDAAKIQMVAEAVKQAQASAEPTLETVKMLESAAAEMKKVEPKVRDDAKIATLETQLNDALDAAKGCVDDCATDWDTVEELSSALSKLKK</sequence>
<gene>
    <name evidence="1" type="ORF">PPRO1471_LOCUS3809</name>
</gene>
<name>A0A7S2ASX6_9CHLO</name>
<protein>
    <submittedName>
        <fullName evidence="1">Uncharacterized protein</fullName>
    </submittedName>
</protein>
<accession>A0A7S2ASX6</accession>
<dbReference type="AlphaFoldDB" id="A0A7S2ASX6"/>